<comment type="similarity">
    <text evidence="1 5">Belongs to the FliD family.</text>
</comment>
<accession>A0A1S7LNL4</accession>
<feature type="coiled-coil region" evidence="5">
    <location>
        <begin position="429"/>
        <end position="467"/>
    </location>
</feature>
<dbReference type="InterPro" id="IPR040026">
    <property type="entry name" value="FliD"/>
</dbReference>
<organism evidence="8">
    <name type="scientific">Magnetococcus massalia (strain MO-1)</name>
    <dbReference type="NCBI Taxonomy" id="451514"/>
    <lineage>
        <taxon>Bacteria</taxon>
        <taxon>Pseudomonadati</taxon>
        <taxon>Pseudomonadota</taxon>
        <taxon>Magnetococcia</taxon>
        <taxon>Magnetococcales</taxon>
        <taxon>Magnetococcaceae</taxon>
        <taxon>Magnetococcus</taxon>
    </lineage>
</organism>
<dbReference type="GO" id="GO:0071973">
    <property type="term" value="P:bacterial-type flagellum-dependent cell motility"/>
    <property type="evidence" value="ECO:0007669"/>
    <property type="project" value="TreeGrafter"/>
</dbReference>
<dbReference type="GO" id="GO:0009421">
    <property type="term" value="C:bacterial-type flagellum filament cap"/>
    <property type="evidence" value="ECO:0007669"/>
    <property type="project" value="InterPro"/>
</dbReference>
<evidence type="ECO:0000259" key="6">
    <source>
        <dbReference type="Pfam" id="PF02465"/>
    </source>
</evidence>
<comment type="function">
    <text evidence="5">Required for morphogenesis and for the elongation of the flagellar filament by facilitating polymerization of the flagellin monomers at the tip of growing filament. Forms a capping structure, which prevents flagellin subunits (transported through the central channel of the flagellum) from leaking out without polymerization at the distal end.</text>
</comment>
<dbReference type="GO" id="GO:0009424">
    <property type="term" value="C:bacterial-type flagellum hook"/>
    <property type="evidence" value="ECO:0007669"/>
    <property type="project" value="UniProtKB-UniRule"/>
</dbReference>
<keyword evidence="8" id="KW-0966">Cell projection</keyword>
<dbReference type="InterPro" id="IPR010809">
    <property type="entry name" value="FliD_C"/>
</dbReference>
<evidence type="ECO:0000256" key="4">
    <source>
        <dbReference type="ARBA" id="ARBA00023143"/>
    </source>
</evidence>
<comment type="subcellular location">
    <subcellularLocation>
        <location evidence="5">Secreted</location>
    </subcellularLocation>
    <subcellularLocation>
        <location evidence="5">Bacterial flagellum</location>
    </subcellularLocation>
</comment>
<evidence type="ECO:0000313" key="8">
    <source>
        <dbReference type="EMBL" id="CRH07717.1"/>
    </source>
</evidence>
<dbReference type="InterPro" id="IPR003481">
    <property type="entry name" value="FliD_N"/>
</dbReference>
<dbReference type="Pfam" id="PF07195">
    <property type="entry name" value="FliD_C"/>
    <property type="match status" value="1"/>
</dbReference>
<keyword evidence="8" id="KW-0969">Cilium</keyword>
<dbReference type="Pfam" id="PF02465">
    <property type="entry name" value="FliD_N"/>
    <property type="match status" value="1"/>
</dbReference>
<dbReference type="AlphaFoldDB" id="A0A1S7LNL4"/>
<comment type="subunit">
    <text evidence="2 5">Homopentamer.</text>
</comment>
<keyword evidence="4 5" id="KW-0975">Bacterial flagellum</keyword>
<keyword evidence="3 5" id="KW-0175">Coiled coil</keyword>
<name>A0A1S7LNL4_MAGMO</name>
<evidence type="ECO:0000256" key="2">
    <source>
        <dbReference type="ARBA" id="ARBA00011255"/>
    </source>
</evidence>
<gene>
    <name evidence="8" type="ORF">MAGMO_3581</name>
</gene>
<feature type="domain" description="Flagellar hook-associated protein 2 N-terminal" evidence="6">
    <location>
        <begin position="17"/>
        <end position="107"/>
    </location>
</feature>
<protein>
    <recommendedName>
        <fullName evidence="5">Flagellar hook-associated protein 2</fullName>
        <shortName evidence="5">HAP2</shortName>
    </recommendedName>
    <alternativeName>
        <fullName evidence="5">Flagellar cap protein</fullName>
    </alternativeName>
</protein>
<dbReference type="GO" id="GO:0005576">
    <property type="term" value="C:extracellular region"/>
    <property type="evidence" value="ECO:0007669"/>
    <property type="project" value="UniProtKB-SubCell"/>
</dbReference>
<evidence type="ECO:0000256" key="1">
    <source>
        <dbReference type="ARBA" id="ARBA00009764"/>
    </source>
</evidence>
<evidence type="ECO:0000256" key="3">
    <source>
        <dbReference type="ARBA" id="ARBA00023054"/>
    </source>
</evidence>
<evidence type="ECO:0000256" key="5">
    <source>
        <dbReference type="RuleBase" id="RU362066"/>
    </source>
</evidence>
<feature type="domain" description="Flagellar hook-associated protein 2 C-terminal" evidence="7">
    <location>
        <begin position="233"/>
        <end position="466"/>
    </location>
</feature>
<proteinExistence type="inferred from homology"/>
<keyword evidence="5" id="KW-0964">Secreted</keyword>
<reference evidence="8" key="1">
    <citation type="submission" date="2015-04" db="EMBL/GenBank/DDBJ databases">
        <authorList>
            <person name="Syromyatnikov M.Y."/>
            <person name="Popov V.N."/>
        </authorList>
    </citation>
    <scope>NUCLEOTIDE SEQUENCE</scope>
    <source>
        <strain evidence="8">MO-1</strain>
    </source>
</reference>
<dbReference type="GO" id="GO:0007155">
    <property type="term" value="P:cell adhesion"/>
    <property type="evidence" value="ECO:0007669"/>
    <property type="project" value="InterPro"/>
</dbReference>
<dbReference type="PANTHER" id="PTHR30288:SF0">
    <property type="entry name" value="FLAGELLAR HOOK-ASSOCIATED PROTEIN 2"/>
    <property type="match status" value="1"/>
</dbReference>
<dbReference type="EMBL" id="LO017727">
    <property type="protein sequence ID" value="CRH07717.1"/>
    <property type="molecule type" value="Genomic_DNA"/>
</dbReference>
<sequence length="479" mass="50681">MATGSITFGGLASGLPADIVDQMMQAEQIRLNSLNRTRSEAASTQSSFSTLESKMLSLKSKSEDLQDASYFRPHSASSSDEDKMTVSADSDALAAIHSITINSLATHDTYVSSTGVTTDGATLDADTTISLDYNGTTYNINLTAGDNLATIADTITNETYDSDDGTGISASVLNDGSNYRLVFTAKDSGLNSGSARLDLSGIGSLSFEGGTEVLSAGTTGANDGSAWYNSTAGQDASLTVDGIDVTTTSNSVSEVLDGVTMELKETGTVNLTIANDTEGLQTNLQGFLDSFNDVVAYVTNNKEAFGGESLARSVISQMRNEINTVTHDSDSPYSELSPFSTLASIGVETDQYTGQLSIDTSVLEDAMETDYNAIANIFVSKPTTTDESAFETAGGEEGLAYRLEDLIDNLTTGSDSAFGGKEESMQARLDSIDTTIEREQMRLEKVRDRLTRQFANLEQLMSQMQATQASLQSSLGGLS</sequence>
<evidence type="ECO:0000259" key="7">
    <source>
        <dbReference type="Pfam" id="PF07195"/>
    </source>
</evidence>
<dbReference type="PANTHER" id="PTHR30288">
    <property type="entry name" value="FLAGELLAR CAP/ASSEMBLY PROTEIN FLID"/>
    <property type="match status" value="1"/>
</dbReference>
<keyword evidence="8" id="KW-0282">Flagellum</keyword>